<name>A0AAJ4NHN2_PRORE</name>
<dbReference type="AlphaFoldDB" id="A0AAJ4NHN2"/>
<sequence length="169" mass="19374">MQTTIDEAELARLETLLPDSAKQLIDVIGYNATSRLISRFGGVTLAGVSGEAAERTGGVHRLLREVLSEDECKQLLHYIGKTAFYIPRCEEAFRQIRNQRFIKELLTLGEQGRSRRQAMALLCPKYGFSDRIGWKLLRDLDAEEAAQDRLFDWYSSVIYDTLKTPFRVW</sequence>
<protein>
    <submittedName>
        <fullName evidence="1">Mor transcription activator family protein</fullName>
    </submittedName>
</protein>
<dbReference type="InterPro" id="IPR009057">
    <property type="entry name" value="Homeodomain-like_sf"/>
</dbReference>
<reference evidence="1" key="1">
    <citation type="submission" date="2021-06" db="EMBL/GenBank/DDBJ databases">
        <title>Emergence of genetically related NDM-1-producing Providencia rettgeri strains in Argentina.</title>
        <authorList>
            <person name="Pasteran F."/>
            <person name="Meo A."/>
            <person name="Gomez S."/>
            <person name="Derdoy L."/>
            <person name="Albronoz E."/>
            <person name="Faccone D."/>
            <person name="Guerriero L."/>
            <person name="Archuby D."/>
            <person name="Tarzia A."/>
            <person name="Lopez M."/>
            <person name="Corso A."/>
        </authorList>
    </citation>
    <scope>NUCLEOTIDE SEQUENCE</scope>
    <source>
        <strain evidence="1">PreM15628</strain>
    </source>
</reference>
<evidence type="ECO:0000313" key="2">
    <source>
        <dbReference type="Proteomes" id="UP000682358"/>
    </source>
</evidence>
<dbReference type="Proteomes" id="UP000682358">
    <property type="component" value="Chromosome"/>
</dbReference>
<organism evidence="1 2">
    <name type="scientific">Providencia rettgeri</name>
    <dbReference type="NCBI Taxonomy" id="587"/>
    <lineage>
        <taxon>Bacteria</taxon>
        <taxon>Pseudomonadati</taxon>
        <taxon>Pseudomonadota</taxon>
        <taxon>Gammaproteobacteria</taxon>
        <taxon>Enterobacterales</taxon>
        <taxon>Morganellaceae</taxon>
        <taxon>Providencia</taxon>
    </lineage>
</organism>
<dbReference type="SUPFAM" id="SSF46689">
    <property type="entry name" value="Homeodomain-like"/>
    <property type="match status" value="1"/>
</dbReference>
<proteinExistence type="predicted"/>
<accession>A0AAJ4NHN2</accession>
<dbReference type="EMBL" id="CP076405">
    <property type="protein sequence ID" value="QWQ20393.2"/>
    <property type="molecule type" value="Genomic_DNA"/>
</dbReference>
<evidence type="ECO:0000313" key="1">
    <source>
        <dbReference type="EMBL" id="QWQ20393.2"/>
    </source>
</evidence>
<gene>
    <name evidence="1" type="ORF">KOF27_17665</name>
</gene>